<evidence type="ECO:0000256" key="5">
    <source>
        <dbReference type="ARBA" id="ARBA00023136"/>
    </source>
</evidence>
<accession>A0A3M4LL87</accession>
<evidence type="ECO:0000313" key="8">
    <source>
        <dbReference type="Proteomes" id="UP000277236"/>
    </source>
</evidence>
<dbReference type="Pfam" id="PF02588">
    <property type="entry name" value="YitT_membrane"/>
    <property type="match status" value="1"/>
</dbReference>
<reference evidence="7 8" key="1">
    <citation type="submission" date="2018-08" db="EMBL/GenBank/DDBJ databases">
        <title>Recombination of ecologically and evolutionarily significant loci maintains genetic cohesion in the Pseudomonas syringae species complex.</title>
        <authorList>
            <person name="Dillon M."/>
            <person name="Thakur S."/>
            <person name="Almeida R.N.D."/>
            <person name="Weir B.S."/>
            <person name="Guttman D.S."/>
        </authorList>
    </citation>
    <scope>NUCLEOTIDE SEQUENCE [LARGE SCALE GENOMIC DNA]</scope>
    <source>
        <strain evidence="7 8">ICMP 3353</strain>
    </source>
</reference>
<comment type="subcellular location">
    <subcellularLocation>
        <location evidence="1">Cell membrane</location>
        <topology evidence="1">Multi-pass membrane protein</topology>
    </subcellularLocation>
</comment>
<gene>
    <name evidence="7" type="ORF">ALQ04_01116</name>
</gene>
<keyword evidence="4 6" id="KW-1133">Transmembrane helix</keyword>
<feature type="transmembrane region" description="Helical" evidence="6">
    <location>
        <begin position="21"/>
        <end position="39"/>
    </location>
</feature>
<sequence length="208" mass="22940">MMTTRTAVPSSVDTRHSAQEDVFALIIATTLISFSVLMLRQAGVMTGGTAGIALFIHYTFTVPFGVAFFTLNLPFYYLSFRRMGWSFTLKTFCAVGLVSFLSDQHALFIHIDQLQPFYASVLGNLILGVGFLILFRHRASLGGMNILALYLQEKYGFKAGWFQMGVDICVLLASLTFISLPTLVASVAGAVLLNFIIAQNHRSDRYSA</sequence>
<dbReference type="PANTHER" id="PTHR33545:SF5">
    <property type="entry name" value="UPF0750 MEMBRANE PROTEIN YITT"/>
    <property type="match status" value="1"/>
</dbReference>
<dbReference type="GO" id="GO:0005886">
    <property type="term" value="C:plasma membrane"/>
    <property type="evidence" value="ECO:0007669"/>
    <property type="project" value="UniProtKB-SubCell"/>
</dbReference>
<name>A0A3M4LL87_PSECI</name>
<keyword evidence="3 6" id="KW-0812">Transmembrane</keyword>
<dbReference type="Proteomes" id="UP000277236">
    <property type="component" value="Unassembled WGS sequence"/>
</dbReference>
<evidence type="ECO:0000313" key="7">
    <source>
        <dbReference type="EMBL" id="RMQ42262.1"/>
    </source>
</evidence>
<feature type="transmembrane region" description="Helical" evidence="6">
    <location>
        <begin position="51"/>
        <end position="75"/>
    </location>
</feature>
<evidence type="ECO:0000256" key="4">
    <source>
        <dbReference type="ARBA" id="ARBA00022989"/>
    </source>
</evidence>
<proteinExistence type="predicted"/>
<keyword evidence="5 6" id="KW-0472">Membrane</keyword>
<evidence type="ECO:0008006" key="9">
    <source>
        <dbReference type="Google" id="ProtNLM"/>
    </source>
</evidence>
<evidence type="ECO:0000256" key="6">
    <source>
        <dbReference type="SAM" id="Phobius"/>
    </source>
</evidence>
<evidence type="ECO:0000256" key="3">
    <source>
        <dbReference type="ARBA" id="ARBA00022692"/>
    </source>
</evidence>
<dbReference type="PANTHER" id="PTHR33545">
    <property type="entry name" value="UPF0750 MEMBRANE PROTEIN YITT-RELATED"/>
    <property type="match status" value="1"/>
</dbReference>
<organism evidence="7 8">
    <name type="scientific">Pseudomonas cichorii</name>
    <dbReference type="NCBI Taxonomy" id="36746"/>
    <lineage>
        <taxon>Bacteria</taxon>
        <taxon>Pseudomonadati</taxon>
        <taxon>Pseudomonadota</taxon>
        <taxon>Gammaproteobacteria</taxon>
        <taxon>Pseudomonadales</taxon>
        <taxon>Pseudomonadaceae</taxon>
        <taxon>Pseudomonas</taxon>
    </lineage>
</organism>
<keyword evidence="2" id="KW-1003">Cell membrane</keyword>
<dbReference type="AlphaFoldDB" id="A0A3M4LL87"/>
<dbReference type="InterPro" id="IPR003740">
    <property type="entry name" value="YitT"/>
</dbReference>
<evidence type="ECO:0000256" key="2">
    <source>
        <dbReference type="ARBA" id="ARBA00022475"/>
    </source>
</evidence>
<comment type="caution">
    <text evidence="7">The sequence shown here is derived from an EMBL/GenBank/DDBJ whole genome shotgun (WGS) entry which is preliminary data.</text>
</comment>
<feature type="transmembrane region" description="Helical" evidence="6">
    <location>
        <begin position="117"/>
        <end position="135"/>
    </location>
</feature>
<feature type="transmembrane region" description="Helical" evidence="6">
    <location>
        <begin position="87"/>
        <end position="111"/>
    </location>
</feature>
<protein>
    <recommendedName>
        <fullName evidence="9">YitT family protein</fullName>
    </recommendedName>
</protein>
<dbReference type="EMBL" id="RBRE01000083">
    <property type="protein sequence ID" value="RMQ42262.1"/>
    <property type="molecule type" value="Genomic_DNA"/>
</dbReference>
<evidence type="ECO:0000256" key="1">
    <source>
        <dbReference type="ARBA" id="ARBA00004651"/>
    </source>
</evidence>
<dbReference type="InterPro" id="IPR051461">
    <property type="entry name" value="UPF0750_membrane"/>
</dbReference>